<keyword evidence="1" id="KW-0812">Transmembrane</keyword>
<name>A0ABR2PXH3_9ROSI</name>
<evidence type="ECO:0000256" key="1">
    <source>
        <dbReference type="SAM" id="Phobius"/>
    </source>
</evidence>
<reference evidence="2 3" key="1">
    <citation type="journal article" date="2024" name="G3 (Bethesda)">
        <title>Genome assembly of Hibiscus sabdariffa L. provides insights into metabolisms of medicinal natural products.</title>
        <authorList>
            <person name="Kim T."/>
        </authorList>
    </citation>
    <scope>NUCLEOTIDE SEQUENCE [LARGE SCALE GENOMIC DNA]</scope>
    <source>
        <strain evidence="2">TK-2024</strain>
        <tissue evidence="2">Old leaves</tissue>
    </source>
</reference>
<keyword evidence="1" id="KW-1133">Transmembrane helix</keyword>
<proteinExistence type="predicted"/>
<organism evidence="2 3">
    <name type="scientific">Hibiscus sabdariffa</name>
    <name type="common">roselle</name>
    <dbReference type="NCBI Taxonomy" id="183260"/>
    <lineage>
        <taxon>Eukaryota</taxon>
        <taxon>Viridiplantae</taxon>
        <taxon>Streptophyta</taxon>
        <taxon>Embryophyta</taxon>
        <taxon>Tracheophyta</taxon>
        <taxon>Spermatophyta</taxon>
        <taxon>Magnoliopsida</taxon>
        <taxon>eudicotyledons</taxon>
        <taxon>Gunneridae</taxon>
        <taxon>Pentapetalae</taxon>
        <taxon>rosids</taxon>
        <taxon>malvids</taxon>
        <taxon>Malvales</taxon>
        <taxon>Malvaceae</taxon>
        <taxon>Malvoideae</taxon>
        <taxon>Hibiscus</taxon>
    </lineage>
</organism>
<evidence type="ECO:0000313" key="2">
    <source>
        <dbReference type="EMBL" id="KAK8993117.1"/>
    </source>
</evidence>
<feature type="transmembrane region" description="Helical" evidence="1">
    <location>
        <begin position="112"/>
        <end position="135"/>
    </location>
</feature>
<comment type="caution">
    <text evidence="2">The sequence shown here is derived from an EMBL/GenBank/DDBJ whole genome shotgun (WGS) entry which is preliminary data.</text>
</comment>
<dbReference type="Proteomes" id="UP001396334">
    <property type="component" value="Unassembled WGS sequence"/>
</dbReference>
<dbReference type="EMBL" id="JBBPBN010000049">
    <property type="protein sequence ID" value="KAK8993117.1"/>
    <property type="molecule type" value="Genomic_DNA"/>
</dbReference>
<keyword evidence="1" id="KW-0472">Membrane</keyword>
<gene>
    <name evidence="2" type="ORF">V6N11_033221</name>
</gene>
<keyword evidence="3" id="KW-1185">Reference proteome</keyword>
<evidence type="ECO:0000313" key="3">
    <source>
        <dbReference type="Proteomes" id="UP001396334"/>
    </source>
</evidence>
<protein>
    <submittedName>
        <fullName evidence="2">Uncharacterized protein</fullName>
    </submittedName>
</protein>
<sequence>MSGMDELENNLGRERLEMDKFLGEFDSYVDRCERNIACAIWVVTGPLDFRTMDLRCCWEVVDGLFEARKARQVYPDKNPNNPLAAQNFQARRAFISRDGGKLQFGGASHACYLWLIFGPLVVGWSSAVSVVAFPVSSGRALRNRTTQ</sequence>
<accession>A0ABR2PXH3</accession>